<name>A0A1K2HWR8_9HYPH</name>
<dbReference type="GO" id="GO:0003677">
    <property type="term" value="F:DNA binding"/>
    <property type="evidence" value="ECO:0007669"/>
    <property type="project" value="UniProtKB-KW"/>
</dbReference>
<evidence type="ECO:0000313" key="7">
    <source>
        <dbReference type="Proteomes" id="UP000183447"/>
    </source>
</evidence>
<accession>A0A1K2HWR8</accession>
<evidence type="ECO:0000256" key="4">
    <source>
        <dbReference type="ARBA" id="ARBA00023163"/>
    </source>
</evidence>
<keyword evidence="4" id="KW-0804">Transcription</keyword>
<dbReference type="FunFam" id="1.10.10.10:FF:000001">
    <property type="entry name" value="LysR family transcriptional regulator"/>
    <property type="match status" value="1"/>
</dbReference>
<keyword evidence="2" id="KW-0805">Transcription regulation</keyword>
<dbReference type="GO" id="GO:0003700">
    <property type="term" value="F:DNA-binding transcription factor activity"/>
    <property type="evidence" value="ECO:0007669"/>
    <property type="project" value="InterPro"/>
</dbReference>
<dbReference type="PANTHER" id="PTHR30419">
    <property type="entry name" value="HTH-TYPE TRANSCRIPTIONAL REGULATOR YBHD"/>
    <property type="match status" value="1"/>
</dbReference>
<reference evidence="6 7" key="1">
    <citation type="submission" date="2016-11" db="EMBL/GenBank/DDBJ databases">
        <authorList>
            <person name="Jaros S."/>
            <person name="Januszkiewicz K."/>
            <person name="Wedrychowicz H."/>
        </authorList>
    </citation>
    <scope>NUCLEOTIDE SEQUENCE [LARGE SCALE GENOMIC DNA]</scope>
    <source>
        <strain evidence="6 7">ATCC 23634</strain>
    </source>
</reference>
<evidence type="ECO:0000256" key="3">
    <source>
        <dbReference type="ARBA" id="ARBA00023125"/>
    </source>
</evidence>
<dbReference type="GO" id="GO:0005829">
    <property type="term" value="C:cytosol"/>
    <property type="evidence" value="ECO:0007669"/>
    <property type="project" value="TreeGrafter"/>
</dbReference>
<dbReference type="Gene3D" id="1.10.10.10">
    <property type="entry name" value="Winged helix-like DNA-binding domain superfamily/Winged helix DNA-binding domain"/>
    <property type="match status" value="1"/>
</dbReference>
<dbReference type="InterPro" id="IPR005119">
    <property type="entry name" value="LysR_subst-bd"/>
</dbReference>
<organism evidence="6 7">
    <name type="scientific">Devosia enhydra</name>
    <dbReference type="NCBI Taxonomy" id="665118"/>
    <lineage>
        <taxon>Bacteria</taxon>
        <taxon>Pseudomonadati</taxon>
        <taxon>Pseudomonadota</taxon>
        <taxon>Alphaproteobacteria</taxon>
        <taxon>Hyphomicrobiales</taxon>
        <taxon>Devosiaceae</taxon>
        <taxon>Devosia</taxon>
    </lineage>
</organism>
<dbReference type="InterPro" id="IPR000847">
    <property type="entry name" value="LysR_HTH_N"/>
</dbReference>
<feature type="domain" description="HTH lysR-type" evidence="5">
    <location>
        <begin position="1"/>
        <end position="58"/>
    </location>
</feature>
<dbReference type="EMBL" id="FPKU01000001">
    <property type="protein sequence ID" value="SFZ83563.1"/>
    <property type="molecule type" value="Genomic_DNA"/>
</dbReference>
<dbReference type="SUPFAM" id="SSF46785">
    <property type="entry name" value="Winged helix' DNA-binding domain"/>
    <property type="match status" value="1"/>
</dbReference>
<keyword evidence="3" id="KW-0238">DNA-binding</keyword>
<dbReference type="RefSeq" id="WP_072340924.1">
    <property type="nucleotide sequence ID" value="NZ_FPKU01000001.1"/>
</dbReference>
<dbReference type="InterPro" id="IPR036388">
    <property type="entry name" value="WH-like_DNA-bd_sf"/>
</dbReference>
<dbReference type="Proteomes" id="UP000183447">
    <property type="component" value="Unassembled WGS sequence"/>
</dbReference>
<dbReference type="PANTHER" id="PTHR30419:SF8">
    <property type="entry name" value="NITROGEN ASSIMILATION TRANSCRIPTIONAL ACTIVATOR-RELATED"/>
    <property type="match status" value="1"/>
</dbReference>
<dbReference type="InterPro" id="IPR036390">
    <property type="entry name" value="WH_DNA-bd_sf"/>
</dbReference>
<dbReference type="Pfam" id="PF00126">
    <property type="entry name" value="HTH_1"/>
    <property type="match status" value="1"/>
</dbReference>
<dbReference type="Gene3D" id="3.40.190.290">
    <property type="match status" value="1"/>
</dbReference>
<sequence>MNLRQLDYLLAVARTGSFTAAAGELGVAQPTLTKSIRGLEQELGTTLFERLPRGVELTPAGAVLMRHAERVALQVKDAGEEVAALSGGESGTVTIGAGPAWLRRHLPQAVARLVTRHPAVRVHVVGGFDDMLFKALRSGEVDFVVAELPSPEMTRDLAIDPLSADSLGACCRAGHPLAGRKGVPLRALLDFPWVMPPHRTRAQRRLNALFVSHDLPPPTIVCETESMAFLLQMLGHSDALTFTVSTTLLAPEAAGLRMLDVPALAARREAGVITRKDGWLNPAAREVIAELRAICVADPMN</sequence>
<comment type="similarity">
    <text evidence="1">Belongs to the LysR transcriptional regulatory family.</text>
</comment>
<dbReference type="OrthoDB" id="7809623at2"/>
<dbReference type="STRING" id="665118.SAMN02983003_1721"/>
<evidence type="ECO:0000313" key="6">
    <source>
        <dbReference type="EMBL" id="SFZ83563.1"/>
    </source>
</evidence>
<keyword evidence="7" id="KW-1185">Reference proteome</keyword>
<dbReference type="SUPFAM" id="SSF53850">
    <property type="entry name" value="Periplasmic binding protein-like II"/>
    <property type="match status" value="1"/>
</dbReference>
<evidence type="ECO:0000256" key="2">
    <source>
        <dbReference type="ARBA" id="ARBA00023015"/>
    </source>
</evidence>
<evidence type="ECO:0000256" key="1">
    <source>
        <dbReference type="ARBA" id="ARBA00009437"/>
    </source>
</evidence>
<evidence type="ECO:0000259" key="5">
    <source>
        <dbReference type="PROSITE" id="PS50931"/>
    </source>
</evidence>
<dbReference type="Pfam" id="PF03466">
    <property type="entry name" value="LysR_substrate"/>
    <property type="match status" value="1"/>
</dbReference>
<proteinExistence type="inferred from homology"/>
<dbReference type="InterPro" id="IPR050950">
    <property type="entry name" value="HTH-type_LysR_regulators"/>
</dbReference>
<gene>
    <name evidence="6" type="ORF">SAMN02983003_1721</name>
</gene>
<dbReference type="AlphaFoldDB" id="A0A1K2HWR8"/>
<dbReference type="PRINTS" id="PR00039">
    <property type="entry name" value="HTHLYSR"/>
</dbReference>
<dbReference type="PROSITE" id="PS50931">
    <property type="entry name" value="HTH_LYSR"/>
    <property type="match status" value="1"/>
</dbReference>
<protein>
    <submittedName>
        <fullName evidence="6">LysR family transcriptional regulator, regulator for genes of the gallate degradation pathway</fullName>
    </submittedName>
</protein>